<evidence type="ECO:0000259" key="6">
    <source>
        <dbReference type="SMART" id="SM00644"/>
    </source>
</evidence>
<name>A0A9D1NVY8_9FIRM</name>
<dbReference type="CDD" id="cd06583">
    <property type="entry name" value="PGRP"/>
    <property type="match status" value="1"/>
</dbReference>
<dbReference type="Pfam" id="PF01510">
    <property type="entry name" value="Amidase_2"/>
    <property type="match status" value="1"/>
</dbReference>
<feature type="domain" description="N-acetylmuramoyl-L-alanine amidase" evidence="6">
    <location>
        <begin position="71"/>
        <end position="213"/>
    </location>
</feature>
<evidence type="ECO:0000313" key="8">
    <source>
        <dbReference type="Proteomes" id="UP000886723"/>
    </source>
</evidence>
<dbReference type="GO" id="GO:0071555">
    <property type="term" value="P:cell wall organization"/>
    <property type="evidence" value="ECO:0007669"/>
    <property type="project" value="UniProtKB-KW"/>
</dbReference>
<evidence type="ECO:0000313" key="7">
    <source>
        <dbReference type="EMBL" id="HIV13074.1"/>
    </source>
</evidence>
<dbReference type="GO" id="GO:0009254">
    <property type="term" value="P:peptidoglycan turnover"/>
    <property type="evidence" value="ECO:0007669"/>
    <property type="project" value="TreeGrafter"/>
</dbReference>
<keyword evidence="4" id="KW-0961">Cell wall biogenesis/degradation</keyword>
<dbReference type="SMART" id="SM00644">
    <property type="entry name" value="Ami_2"/>
    <property type="match status" value="1"/>
</dbReference>
<dbReference type="PANTHER" id="PTHR30417:SF1">
    <property type="entry name" value="N-ACETYLMURAMOYL-L-ALANINE AMIDASE AMID"/>
    <property type="match status" value="1"/>
</dbReference>
<dbReference type="InterPro" id="IPR036505">
    <property type="entry name" value="Amidase/PGRP_sf"/>
</dbReference>
<dbReference type="GO" id="GO:0009253">
    <property type="term" value="P:peptidoglycan catabolic process"/>
    <property type="evidence" value="ECO:0007669"/>
    <property type="project" value="InterPro"/>
</dbReference>
<evidence type="ECO:0000256" key="5">
    <source>
        <dbReference type="SAM" id="Phobius"/>
    </source>
</evidence>
<feature type="transmembrane region" description="Helical" evidence="5">
    <location>
        <begin position="14"/>
        <end position="37"/>
    </location>
</feature>
<keyword evidence="3" id="KW-0378">Hydrolase</keyword>
<sequence>MTRRQRQKQLIRRAFLALGIGGVGLVLVIFACSRLFLGGRSDSGEGQEQMTEEDWIGAPELDVELLDVNEYSRPGTPLEQINGIVVHYTANPGSSAMANRDYFQGLKDAHTTKASSHFIVGLDGEIVQCIPSTEISYASNNRNGDTLSIECCHPDDTGQFNDSTYQSLVQLTGWLCSRFGLSSQDVIRHYDVTGKICPKYFVDHEDAWETFRQDVEAEIAEINAMKA</sequence>
<dbReference type="GO" id="GO:0008745">
    <property type="term" value="F:N-acetylmuramoyl-L-alanine amidase activity"/>
    <property type="evidence" value="ECO:0007669"/>
    <property type="project" value="UniProtKB-EC"/>
</dbReference>
<gene>
    <name evidence="7" type="ORF">IAA63_08045</name>
</gene>
<dbReference type="InterPro" id="IPR051206">
    <property type="entry name" value="NAMLAA_amidase_2"/>
</dbReference>
<keyword evidence="5" id="KW-1133">Transmembrane helix</keyword>
<dbReference type="Gene3D" id="3.40.80.10">
    <property type="entry name" value="Peptidoglycan recognition protein-like"/>
    <property type="match status" value="1"/>
</dbReference>
<dbReference type="EMBL" id="DVON01000174">
    <property type="protein sequence ID" value="HIV13074.1"/>
    <property type="molecule type" value="Genomic_DNA"/>
</dbReference>
<proteinExistence type="predicted"/>
<dbReference type="SUPFAM" id="SSF55846">
    <property type="entry name" value="N-acetylmuramoyl-L-alanine amidase-like"/>
    <property type="match status" value="1"/>
</dbReference>
<evidence type="ECO:0000256" key="2">
    <source>
        <dbReference type="ARBA" id="ARBA00011901"/>
    </source>
</evidence>
<dbReference type="InterPro" id="IPR002502">
    <property type="entry name" value="Amidase_domain"/>
</dbReference>
<dbReference type="PANTHER" id="PTHR30417">
    <property type="entry name" value="N-ACETYLMURAMOYL-L-ALANINE AMIDASE AMID"/>
    <property type="match status" value="1"/>
</dbReference>
<reference evidence="7" key="1">
    <citation type="submission" date="2020-10" db="EMBL/GenBank/DDBJ databases">
        <authorList>
            <person name="Gilroy R."/>
        </authorList>
    </citation>
    <scope>NUCLEOTIDE SEQUENCE</scope>
    <source>
        <strain evidence="7">ChiBcec2-4451</strain>
    </source>
</reference>
<keyword evidence="5" id="KW-0472">Membrane</keyword>
<comment type="caution">
    <text evidence="7">The sequence shown here is derived from an EMBL/GenBank/DDBJ whole genome shotgun (WGS) entry which is preliminary data.</text>
</comment>
<accession>A0A9D1NVY8</accession>
<evidence type="ECO:0000256" key="4">
    <source>
        <dbReference type="ARBA" id="ARBA00023316"/>
    </source>
</evidence>
<evidence type="ECO:0000256" key="3">
    <source>
        <dbReference type="ARBA" id="ARBA00022801"/>
    </source>
</evidence>
<dbReference type="PROSITE" id="PS51257">
    <property type="entry name" value="PROKAR_LIPOPROTEIN"/>
    <property type="match status" value="1"/>
</dbReference>
<dbReference type="AlphaFoldDB" id="A0A9D1NVY8"/>
<dbReference type="Proteomes" id="UP000886723">
    <property type="component" value="Unassembled WGS sequence"/>
</dbReference>
<evidence type="ECO:0000256" key="1">
    <source>
        <dbReference type="ARBA" id="ARBA00001561"/>
    </source>
</evidence>
<keyword evidence="5" id="KW-0812">Transmembrane</keyword>
<organism evidence="7 8">
    <name type="scientific">Candidatus Pullilachnospira stercoravium</name>
    <dbReference type="NCBI Taxonomy" id="2840913"/>
    <lineage>
        <taxon>Bacteria</taxon>
        <taxon>Bacillati</taxon>
        <taxon>Bacillota</taxon>
        <taxon>Clostridia</taxon>
        <taxon>Lachnospirales</taxon>
        <taxon>Lachnospiraceae</taxon>
        <taxon>Lachnospiraceae incertae sedis</taxon>
        <taxon>Candidatus Pullilachnospira</taxon>
    </lineage>
</organism>
<dbReference type="EC" id="3.5.1.28" evidence="2"/>
<protein>
    <recommendedName>
        <fullName evidence="2">N-acetylmuramoyl-L-alanine amidase</fullName>
        <ecNumber evidence="2">3.5.1.28</ecNumber>
    </recommendedName>
</protein>
<comment type="catalytic activity">
    <reaction evidence="1">
        <text>Hydrolyzes the link between N-acetylmuramoyl residues and L-amino acid residues in certain cell-wall glycopeptides.</text>
        <dbReference type="EC" id="3.5.1.28"/>
    </reaction>
</comment>
<reference evidence="7" key="2">
    <citation type="journal article" date="2021" name="PeerJ">
        <title>Extensive microbial diversity within the chicken gut microbiome revealed by metagenomics and culture.</title>
        <authorList>
            <person name="Gilroy R."/>
            <person name="Ravi A."/>
            <person name="Getino M."/>
            <person name="Pursley I."/>
            <person name="Horton D.L."/>
            <person name="Alikhan N.F."/>
            <person name="Baker D."/>
            <person name="Gharbi K."/>
            <person name="Hall N."/>
            <person name="Watson M."/>
            <person name="Adriaenssens E.M."/>
            <person name="Foster-Nyarko E."/>
            <person name="Jarju S."/>
            <person name="Secka A."/>
            <person name="Antonio M."/>
            <person name="Oren A."/>
            <person name="Chaudhuri R.R."/>
            <person name="La Ragione R."/>
            <person name="Hildebrand F."/>
            <person name="Pallen M.J."/>
        </authorList>
    </citation>
    <scope>NUCLEOTIDE SEQUENCE</scope>
    <source>
        <strain evidence="7">ChiBcec2-4451</strain>
    </source>
</reference>